<accession>A0A6J6H8W5</accession>
<keyword evidence="3" id="KW-0560">Oxidoreductase</keyword>
<dbReference type="Pfam" id="PF13462">
    <property type="entry name" value="Thioredoxin_4"/>
    <property type="match status" value="1"/>
</dbReference>
<evidence type="ECO:0000313" key="8">
    <source>
        <dbReference type="EMBL" id="CAB4607755.1"/>
    </source>
</evidence>
<feature type="transmembrane region" description="Helical" evidence="6">
    <location>
        <begin position="15"/>
        <end position="33"/>
    </location>
</feature>
<organism evidence="8">
    <name type="scientific">freshwater metagenome</name>
    <dbReference type="NCBI Taxonomy" id="449393"/>
    <lineage>
        <taxon>unclassified sequences</taxon>
        <taxon>metagenomes</taxon>
        <taxon>ecological metagenomes</taxon>
    </lineage>
</organism>
<protein>
    <submittedName>
        <fullName evidence="8">Unannotated protein</fullName>
    </submittedName>
</protein>
<keyword evidence="6" id="KW-0812">Transmembrane</keyword>
<evidence type="ECO:0000256" key="3">
    <source>
        <dbReference type="ARBA" id="ARBA00023002"/>
    </source>
</evidence>
<dbReference type="SUPFAM" id="SSF52833">
    <property type="entry name" value="Thioredoxin-like"/>
    <property type="match status" value="1"/>
</dbReference>
<sequence length="223" mass="23908">MANQKPGKDNFTRNLVIAVVVGVVLIMLVPTLLSKQTNTSAKIPASVSAERGYGIVFNDELKGVPLIEIYEDFQCPVCAQFEKLQGDYIESLISAKKATVVYHTLSFLGPESINAANAAACSADEGKFLGYHRALYANQPAENTGVWSNDVLGILGQAAGITSKSFTSCVNNMNYKGWVSNAAAAGAKANVNSTPTVFINGKEIDRKTEYFNADKFKAAVERG</sequence>
<dbReference type="EMBL" id="CAEZYP010000017">
    <property type="protein sequence ID" value="CAB4724018.1"/>
    <property type="molecule type" value="Genomic_DNA"/>
</dbReference>
<proteinExistence type="inferred from homology"/>
<evidence type="ECO:0000256" key="5">
    <source>
        <dbReference type="ARBA" id="ARBA00023284"/>
    </source>
</evidence>
<keyword evidence="6" id="KW-1133">Transmembrane helix</keyword>
<keyword evidence="6" id="KW-0472">Membrane</keyword>
<evidence type="ECO:0000256" key="6">
    <source>
        <dbReference type="SAM" id="Phobius"/>
    </source>
</evidence>
<dbReference type="PANTHER" id="PTHR13887">
    <property type="entry name" value="GLUTATHIONE S-TRANSFERASE KAPPA"/>
    <property type="match status" value="1"/>
</dbReference>
<dbReference type="Gene3D" id="3.40.30.10">
    <property type="entry name" value="Glutaredoxin"/>
    <property type="match status" value="1"/>
</dbReference>
<evidence type="ECO:0000313" key="10">
    <source>
        <dbReference type="EMBL" id="CAB4823112.1"/>
    </source>
</evidence>
<dbReference type="PANTHER" id="PTHR13887:SF14">
    <property type="entry name" value="DISULFIDE BOND FORMATION PROTEIN D"/>
    <property type="match status" value="1"/>
</dbReference>
<keyword evidence="5" id="KW-0676">Redox-active center</keyword>
<dbReference type="InterPro" id="IPR012336">
    <property type="entry name" value="Thioredoxin-like_fold"/>
</dbReference>
<keyword evidence="4" id="KW-1015">Disulfide bond</keyword>
<dbReference type="EMBL" id="CAEZUV010000018">
    <property type="protein sequence ID" value="CAB4607755.1"/>
    <property type="molecule type" value="Genomic_DNA"/>
</dbReference>
<evidence type="ECO:0000256" key="2">
    <source>
        <dbReference type="ARBA" id="ARBA00022729"/>
    </source>
</evidence>
<dbReference type="GO" id="GO:0016491">
    <property type="term" value="F:oxidoreductase activity"/>
    <property type="evidence" value="ECO:0007669"/>
    <property type="project" value="UniProtKB-KW"/>
</dbReference>
<keyword evidence="2" id="KW-0732">Signal</keyword>
<reference evidence="8" key="1">
    <citation type="submission" date="2020-05" db="EMBL/GenBank/DDBJ databases">
        <authorList>
            <person name="Chiriac C."/>
            <person name="Salcher M."/>
            <person name="Ghai R."/>
            <person name="Kavagutti S V."/>
        </authorList>
    </citation>
    <scope>NUCLEOTIDE SEQUENCE</scope>
</reference>
<dbReference type="CDD" id="cd02972">
    <property type="entry name" value="DsbA_family"/>
    <property type="match status" value="1"/>
</dbReference>
<evidence type="ECO:0000259" key="7">
    <source>
        <dbReference type="Pfam" id="PF13462"/>
    </source>
</evidence>
<evidence type="ECO:0000313" key="9">
    <source>
        <dbReference type="EMBL" id="CAB4724018.1"/>
    </source>
</evidence>
<dbReference type="InterPro" id="IPR036249">
    <property type="entry name" value="Thioredoxin-like_sf"/>
</dbReference>
<evidence type="ECO:0000256" key="1">
    <source>
        <dbReference type="ARBA" id="ARBA00005791"/>
    </source>
</evidence>
<feature type="domain" description="Thioredoxin-like fold" evidence="7">
    <location>
        <begin position="67"/>
        <end position="210"/>
    </location>
</feature>
<comment type="similarity">
    <text evidence="1">Belongs to the thioredoxin family. DsbA subfamily.</text>
</comment>
<gene>
    <name evidence="8" type="ORF">UFOPK1856_00246</name>
    <name evidence="9" type="ORF">UFOPK2735_00235</name>
    <name evidence="10" type="ORF">UFOPK3217_00278</name>
</gene>
<name>A0A6J6H8W5_9ZZZZ</name>
<dbReference type="AlphaFoldDB" id="A0A6J6H8W5"/>
<evidence type="ECO:0000256" key="4">
    <source>
        <dbReference type="ARBA" id="ARBA00023157"/>
    </source>
</evidence>
<dbReference type="EMBL" id="CAFABJ010000021">
    <property type="protein sequence ID" value="CAB4823112.1"/>
    <property type="molecule type" value="Genomic_DNA"/>
</dbReference>